<reference evidence="4" key="1">
    <citation type="submission" date="2022-10" db="EMBL/GenBank/DDBJ databases">
        <authorList>
            <person name="Chen Y."/>
            <person name="Dougan E. K."/>
            <person name="Chan C."/>
            <person name="Rhodes N."/>
            <person name="Thang M."/>
        </authorList>
    </citation>
    <scope>NUCLEOTIDE SEQUENCE</scope>
</reference>
<dbReference type="PROSITE" id="PS50103">
    <property type="entry name" value="ZF_C3H1"/>
    <property type="match status" value="1"/>
</dbReference>
<accession>A0A9P1C5N5</accession>
<keyword evidence="1" id="KW-0863">Zinc-finger</keyword>
<dbReference type="OrthoDB" id="406279at2759"/>
<feature type="zinc finger region" description="C3H1-type" evidence="1">
    <location>
        <begin position="91"/>
        <end position="114"/>
    </location>
</feature>
<evidence type="ECO:0000313" key="7">
    <source>
        <dbReference type="Proteomes" id="UP001152797"/>
    </source>
</evidence>
<evidence type="ECO:0000313" key="6">
    <source>
        <dbReference type="EMBL" id="CAL4772841.1"/>
    </source>
</evidence>
<keyword evidence="1" id="KW-0862">Zinc</keyword>
<evidence type="ECO:0000259" key="3">
    <source>
        <dbReference type="PROSITE" id="PS50103"/>
    </source>
</evidence>
<gene>
    <name evidence="4" type="ORF">C1SCF055_LOCUS12968</name>
</gene>
<dbReference type="EMBL" id="CAMXCT020001000">
    <property type="protein sequence ID" value="CAL1138904.1"/>
    <property type="molecule type" value="Genomic_DNA"/>
</dbReference>
<evidence type="ECO:0000256" key="2">
    <source>
        <dbReference type="SAM" id="MobiDB-lite"/>
    </source>
</evidence>
<sequence length="267" mass="29387">MAALRYFNTFIDEEPSGNLLESRSKSWPQLGGTGHATEEIEEMETQAANHVAELQGKWSSFGERHPMSPKPQPNRSANKGSRGHPVVCRRPCIRFAKGDCELGDACGYCHHQHPRYVTPNKSQRLKLDCMETGELLAVLLPHVRRSIEAAQIEATNIIEMLEGEVGSTAPSVDRTLHRTLRQMPLSALLGLIMPRDDAFGALLEQEVEVLRCRSLVALSCGEGCRAGGQFAPLNARLLRCVVAELGFSKIFVLGCAVQHMGFARTRG</sequence>
<name>A0A9P1C5N5_9DINO</name>
<protein>
    <submittedName>
        <fullName evidence="6">C3H1-type domain-containing protein</fullName>
    </submittedName>
</protein>
<evidence type="ECO:0000256" key="1">
    <source>
        <dbReference type="PROSITE-ProRule" id="PRU00723"/>
    </source>
</evidence>
<dbReference type="AlphaFoldDB" id="A0A9P1C5N5"/>
<feature type="domain" description="C3H1-type" evidence="3">
    <location>
        <begin position="91"/>
        <end position="114"/>
    </location>
</feature>
<keyword evidence="7" id="KW-1185">Reference proteome</keyword>
<organism evidence="4">
    <name type="scientific">Cladocopium goreaui</name>
    <dbReference type="NCBI Taxonomy" id="2562237"/>
    <lineage>
        <taxon>Eukaryota</taxon>
        <taxon>Sar</taxon>
        <taxon>Alveolata</taxon>
        <taxon>Dinophyceae</taxon>
        <taxon>Suessiales</taxon>
        <taxon>Symbiodiniaceae</taxon>
        <taxon>Cladocopium</taxon>
    </lineage>
</organism>
<dbReference type="EMBL" id="CAMXCT010001000">
    <property type="protein sequence ID" value="CAI3985529.1"/>
    <property type="molecule type" value="Genomic_DNA"/>
</dbReference>
<feature type="region of interest" description="Disordered" evidence="2">
    <location>
        <begin position="60"/>
        <end position="84"/>
    </location>
</feature>
<comment type="caution">
    <text evidence="4">The sequence shown here is derived from an EMBL/GenBank/DDBJ whole genome shotgun (WGS) entry which is preliminary data.</text>
</comment>
<dbReference type="InterPro" id="IPR000571">
    <property type="entry name" value="Znf_CCCH"/>
</dbReference>
<proteinExistence type="predicted"/>
<evidence type="ECO:0000313" key="5">
    <source>
        <dbReference type="EMBL" id="CAL1138904.1"/>
    </source>
</evidence>
<reference evidence="5" key="2">
    <citation type="submission" date="2024-04" db="EMBL/GenBank/DDBJ databases">
        <authorList>
            <person name="Chen Y."/>
            <person name="Shah S."/>
            <person name="Dougan E. K."/>
            <person name="Thang M."/>
            <person name="Chan C."/>
        </authorList>
    </citation>
    <scope>NUCLEOTIDE SEQUENCE [LARGE SCALE GENOMIC DNA]</scope>
</reference>
<keyword evidence="1" id="KW-0479">Metal-binding</keyword>
<dbReference type="EMBL" id="CAMXCT030001000">
    <property type="protein sequence ID" value="CAL4772841.1"/>
    <property type="molecule type" value="Genomic_DNA"/>
</dbReference>
<dbReference type="GO" id="GO:0008270">
    <property type="term" value="F:zinc ion binding"/>
    <property type="evidence" value="ECO:0007669"/>
    <property type="project" value="UniProtKB-KW"/>
</dbReference>
<evidence type="ECO:0000313" key="4">
    <source>
        <dbReference type="EMBL" id="CAI3985529.1"/>
    </source>
</evidence>
<dbReference type="Proteomes" id="UP001152797">
    <property type="component" value="Unassembled WGS sequence"/>
</dbReference>